<dbReference type="PANTHER" id="PTHR43767">
    <property type="entry name" value="LONG-CHAIN-FATTY-ACID--COA LIGASE"/>
    <property type="match status" value="1"/>
</dbReference>
<evidence type="ECO:0000259" key="1">
    <source>
        <dbReference type="Pfam" id="PF00501"/>
    </source>
</evidence>
<name>A0A652YHD4_NOCGL</name>
<feature type="domain" description="AMP-binding enzyme C-terminal" evidence="2">
    <location>
        <begin position="413"/>
        <end position="481"/>
    </location>
</feature>
<dbReference type="InterPro" id="IPR042099">
    <property type="entry name" value="ANL_N_sf"/>
</dbReference>
<dbReference type="SUPFAM" id="SSF56801">
    <property type="entry name" value="Acetyl-CoA synthetase-like"/>
    <property type="match status" value="1"/>
</dbReference>
<protein>
    <submittedName>
        <fullName evidence="3">Acyl-CoA synthetase (AMP-forming)/AMP-acid ligase II</fullName>
    </submittedName>
</protein>
<evidence type="ECO:0000313" key="3">
    <source>
        <dbReference type="EMBL" id="TYQ00663.1"/>
    </source>
</evidence>
<organism evidence="3">
    <name type="scientific">Nocardia globerula</name>
    <dbReference type="NCBI Taxonomy" id="1818"/>
    <lineage>
        <taxon>Bacteria</taxon>
        <taxon>Bacillati</taxon>
        <taxon>Actinomycetota</taxon>
        <taxon>Actinomycetes</taxon>
        <taxon>Mycobacteriales</taxon>
        <taxon>Nocardiaceae</taxon>
        <taxon>Nocardia</taxon>
    </lineage>
</organism>
<gene>
    <name evidence="3" type="ORF">FNL38_11329</name>
</gene>
<evidence type="ECO:0000259" key="2">
    <source>
        <dbReference type="Pfam" id="PF13193"/>
    </source>
</evidence>
<comment type="caution">
    <text evidence="3">The sequence shown here is derived from an EMBL/GenBank/DDBJ whole genome shotgun (WGS) entry which is preliminary data.</text>
</comment>
<dbReference type="PANTHER" id="PTHR43767:SF1">
    <property type="entry name" value="NONRIBOSOMAL PEPTIDE SYNTHASE PES1 (EUROFUNG)-RELATED"/>
    <property type="match status" value="1"/>
</dbReference>
<dbReference type="InterPro" id="IPR050237">
    <property type="entry name" value="ATP-dep_AMP-bd_enzyme"/>
</dbReference>
<dbReference type="EMBL" id="VNIQ01000013">
    <property type="protein sequence ID" value="TYQ00663.1"/>
    <property type="molecule type" value="Genomic_DNA"/>
</dbReference>
<proteinExistence type="predicted"/>
<keyword evidence="3" id="KW-0436">Ligase</keyword>
<dbReference type="AlphaFoldDB" id="A0A652YHD4"/>
<dbReference type="GO" id="GO:0016878">
    <property type="term" value="F:acid-thiol ligase activity"/>
    <property type="evidence" value="ECO:0007669"/>
    <property type="project" value="UniProtKB-ARBA"/>
</dbReference>
<feature type="domain" description="AMP-dependent synthetase/ligase" evidence="1">
    <location>
        <begin position="19"/>
        <end position="370"/>
    </location>
</feature>
<accession>A0A652YHD4</accession>
<sequence>MAGIRDGLGALWLAPDGANMIQQDGRWVTWGEVRVLAERIDEQLSRVGCDEGSRVGVVLGNRMESVAALVAILGKGRTIVTLNPMQPAARLSSDLVSSKPQVVLGPSSAWKETEFFSAAEDSGIVGFAVDGVELRQCSGGSSATIEALHTEGHPVAVEMFTSGTTGPPKRVPLTWRQLDSAMSAVHGHTGAAGPERDPLTGRVSLVFLAMVHIGGLWAVLQALTEARPFVLLSRFTVDGWVTAVSEHQLRVASLPPAAMRSVLSADIPAEKLSSLRAVTAGTTYVGPDLAEEFTHRYGVPVLIMYGATEFSGAIAGWTKPLHTEWWARKRGSVGRPFPGVHLQTVDDNGEVLPVNETGKLEVRAGQTGKGANGWLRTSDLAHIDEDGFLYIDGRADDAIVRGGFKVHPEVVSNALRAHPSILDASVYGKADDRLGQVPVAVVELVDGAIPLVEDEVKTFLRGQLTGYEVPVDIHTVDELPRGVSLKIDRRRLLELVADLEAARV</sequence>
<dbReference type="InterPro" id="IPR000873">
    <property type="entry name" value="AMP-dep_synth/lig_dom"/>
</dbReference>
<reference evidence="3" key="1">
    <citation type="submission" date="2019-07" db="EMBL/GenBank/DDBJ databases">
        <title>Genomic Encyclopedia of Type Strains, Phase IV (KMG-IV): sequencing the most valuable type-strain genomes for metagenomic binning, comparative biology and taxonomic classification.</title>
        <authorList>
            <person name="Goeker M."/>
        </authorList>
    </citation>
    <scope>NUCLEOTIDE SEQUENCE</scope>
    <source>
        <strain evidence="3">DSM 44596</strain>
    </source>
</reference>
<dbReference type="CDD" id="cd04433">
    <property type="entry name" value="AFD_class_I"/>
    <property type="match status" value="1"/>
</dbReference>
<dbReference type="Pfam" id="PF00501">
    <property type="entry name" value="AMP-binding"/>
    <property type="match status" value="1"/>
</dbReference>
<dbReference type="Gene3D" id="3.30.300.30">
    <property type="match status" value="1"/>
</dbReference>
<dbReference type="InterPro" id="IPR025110">
    <property type="entry name" value="AMP-bd_C"/>
</dbReference>
<dbReference type="InterPro" id="IPR045851">
    <property type="entry name" value="AMP-bd_C_sf"/>
</dbReference>
<dbReference type="Gene3D" id="3.40.50.12780">
    <property type="entry name" value="N-terminal domain of ligase-like"/>
    <property type="match status" value="1"/>
</dbReference>
<dbReference type="Pfam" id="PF13193">
    <property type="entry name" value="AMP-binding_C"/>
    <property type="match status" value="1"/>
</dbReference>